<feature type="domain" description="G-protein coupled receptors family 1 profile" evidence="10">
    <location>
        <begin position="44"/>
        <end position="252"/>
    </location>
</feature>
<dbReference type="PANTHER" id="PTHR24243">
    <property type="entry name" value="G-PROTEIN COUPLED RECEPTOR"/>
    <property type="match status" value="1"/>
</dbReference>
<keyword evidence="6 8" id="KW-0675">Receptor</keyword>
<dbReference type="InterPro" id="IPR017452">
    <property type="entry name" value="GPCR_Rhodpsn_7TM"/>
</dbReference>
<keyword evidence="5 9" id="KW-0472">Membrane</keyword>
<dbReference type="GO" id="GO:0004930">
    <property type="term" value="F:G protein-coupled receptor activity"/>
    <property type="evidence" value="ECO:0007669"/>
    <property type="project" value="UniProtKB-KW"/>
</dbReference>
<reference evidence="11 12" key="1">
    <citation type="journal article" date="2021" name="Elife">
        <title>Chloroplast acquisition without the gene transfer in kleptoplastic sea slugs, Plakobranchus ocellatus.</title>
        <authorList>
            <person name="Maeda T."/>
            <person name="Takahashi S."/>
            <person name="Yoshida T."/>
            <person name="Shimamura S."/>
            <person name="Takaki Y."/>
            <person name="Nagai Y."/>
            <person name="Toyoda A."/>
            <person name="Suzuki Y."/>
            <person name="Arimoto A."/>
            <person name="Ishii H."/>
            <person name="Satoh N."/>
            <person name="Nishiyama T."/>
            <person name="Hasebe M."/>
            <person name="Maruyama T."/>
            <person name="Minagawa J."/>
            <person name="Obokata J."/>
            <person name="Shigenobu S."/>
        </authorList>
    </citation>
    <scope>NUCLEOTIDE SEQUENCE [LARGE SCALE GENOMIC DNA]</scope>
</reference>
<keyword evidence="12" id="KW-1185">Reference proteome</keyword>
<evidence type="ECO:0000256" key="1">
    <source>
        <dbReference type="ARBA" id="ARBA00004141"/>
    </source>
</evidence>
<dbReference type="EMBL" id="BLXT01007982">
    <property type="protein sequence ID" value="GFO44699.1"/>
    <property type="molecule type" value="Genomic_DNA"/>
</dbReference>
<keyword evidence="3 9" id="KW-1133">Transmembrane helix</keyword>
<dbReference type="InterPro" id="IPR000276">
    <property type="entry name" value="GPCR_Rhodpsn"/>
</dbReference>
<keyword evidence="2 8" id="KW-0812">Transmembrane</keyword>
<dbReference type="PROSITE" id="PS50262">
    <property type="entry name" value="G_PROTEIN_RECEP_F1_2"/>
    <property type="match status" value="1"/>
</dbReference>
<evidence type="ECO:0000256" key="4">
    <source>
        <dbReference type="ARBA" id="ARBA00023040"/>
    </source>
</evidence>
<dbReference type="PANTHER" id="PTHR24243:SF233">
    <property type="entry name" value="THYROTROPIN-RELEASING HORMONE RECEPTOR"/>
    <property type="match status" value="1"/>
</dbReference>
<feature type="transmembrane region" description="Helical" evidence="9">
    <location>
        <begin position="123"/>
        <end position="146"/>
    </location>
</feature>
<evidence type="ECO:0000256" key="2">
    <source>
        <dbReference type="ARBA" id="ARBA00022692"/>
    </source>
</evidence>
<dbReference type="PROSITE" id="PS00237">
    <property type="entry name" value="G_PROTEIN_RECEP_F1_1"/>
    <property type="match status" value="1"/>
</dbReference>
<evidence type="ECO:0000256" key="7">
    <source>
        <dbReference type="ARBA" id="ARBA00023224"/>
    </source>
</evidence>
<evidence type="ECO:0000256" key="9">
    <source>
        <dbReference type="SAM" id="Phobius"/>
    </source>
</evidence>
<evidence type="ECO:0000313" key="11">
    <source>
        <dbReference type="EMBL" id="GFO44699.1"/>
    </source>
</evidence>
<feature type="transmembrane region" description="Helical" evidence="9">
    <location>
        <begin position="75"/>
        <end position="94"/>
    </location>
</feature>
<dbReference type="SUPFAM" id="SSF81321">
    <property type="entry name" value="Family A G protein-coupled receptor-like"/>
    <property type="match status" value="1"/>
</dbReference>
<name>A0AAV4DKY5_9GAST</name>
<evidence type="ECO:0000259" key="10">
    <source>
        <dbReference type="PROSITE" id="PS50262"/>
    </source>
</evidence>
<keyword evidence="7 8" id="KW-0807">Transducer</keyword>
<organism evidence="11 12">
    <name type="scientific">Plakobranchus ocellatus</name>
    <dbReference type="NCBI Taxonomy" id="259542"/>
    <lineage>
        <taxon>Eukaryota</taxon>
        <taxon>Metazoa</taxon>
        <taxon>Spiralia</taxon>
        <taxon>Lophotrochozoa</taxon>
        <taxon>Mollusca</taxon>
        <taxon>Gastropoda</taxon>
        <taxon>Heterobranchia</taxon>
        <taxon>Euthyneura</taxon>
        <taxon>Panpulmonata</taxon>
        <taxon>Sacoglossa</taxon>
        <taxon>Placobranchoidea</taxon>
        <taxon>Plakobranchidae</taxon>
        <taxon>Plakobranchus</taxon>
    </lineage>
</organism>
<sequence>MILEQTRASPEILCSRSGHIYQQIDDLGNQGKLVPVLEHSVLHASTLTILVISSERYNAICRPLKAFLLWNKPHPLPVVTCVWGVALLTSLPFLHMTSVKNSIFYDGTPCQVCNTAMEDTWNYVYVLLIFVVFFLIPFFLLFVMYGNIIRHLRRRMQGAQGELASLGPECCTSSGGDGGGDTIRARRQVIRMLLAVIALFFLSLAPLRIIIMWLTFSPPDARAHLGIESYYNLLWVCRMLMYINSAGNPIIYSLLSSNFKKAFTLLLQGRIHSAVPTTGATGSLRRVSVSVALKRMSLPAIGVCSNNGDGSRSLMRNNRGSRDSTCFSYMPNKKYSITSA</sequence>
<accession>A0AAV4DKY5</accession>
<dbReference type="Pfam" id="PF00001">
    <property type="entry name" value="7tm_1"/>
    <property type="match status" value="1"/>
</dbReference>
<dbReference type="GO" id="GO:0005886">
    <property type="term" value="C:plasma membrane"/>
    <property type="evidence" value="ECO:0007669"/>
    <property type="project" value="TreeGrafter"/>
</dbReference>
<evidence type="ECO:0000256" key="5">
    <source>
        <dbReference type="ARBA" id="ARBA00023136"/>
    </source>
</evidence>
<comment type="subcellular location">
    <subcellularLocation>
        <location evidence="1">Membrane</location>
        <topology evidence="1">Multi-pass membrane protein</topology>
    </subcellularLocation>
</comment>
<dbReference type="PRINTS" id="PR00237">
    <property type="entry name" value="GPCRRHODOPSN"/>
</dbReference>
<gene>
    <name evidence="11" type="ORF">PoB_007120400</name>
</gene>
<keyword evidence="4 8" id="KW-0297">G-protein coupled receptor</keyword>
<evidence type="ECO:0000313" key="12">
    <source>
        <dbReference type="Proteomes" id="UP000735302"/>
    </source>
</evidence>
<evidence type="ECO:0000256" key="8">
    <source>
        <dbReference type="RuleBase" id="RU000688"/>
    </source>
</evidence>
<proteinExistence type="inferred from homology"/>
<dbReference type="Proteomes" id="UP000735302">
    <property type="component" value="Unassembled WGS sequence"/>
</dbReference>
<dbReference type="Gene3D" id="1.20.1070.10">
    <property type="entry name" value="Rhodopsin 7-helix transmembrane proteins"/>
    <property type="match status" value="1"/>
</dbReference>
<protein>
    <submittedName>
        <fullName evidence="11">Thyrotropin-releasing hormone receptor</fullName>
    </submittedName>
</protein>
<evidence type="ECO:0000256" key="6">
    <source>
        <dbReference type="ARBA" id="ARBA00023170"/>
    </source>
</evidence>
<evidence type="ECO:0000256" key="3">
    <source>
        <dbReference type="ARBA" id="ARBA00022989"/>
    </source>
</evidence>
<comment type="similarity">
    <text evidence="8">Belongs to the G-protein coupled receptor 1 family.</text>
</comment>
<dbReference type="AlphaFoldDB" id="A0AAV4DKY5"/>
<feature type="transmembrane region" description="Helical" evidence="9">
    <location>
        <begin position="192"/>
        <end position="213"/>
    </location>
</feature>
<comment type="caution">
    <text evidence="11">The sequence shown here is derived from an EMBL/GenBank/DDBJ whole genome shotgun (WGS) entry which is preliminary data.</text>
</comment>
<feature type="transmembrane region" description="Helical" evidence="9">
    <location>
        <begin position="233"/>
        <end position="255"/>
    </location>
</feature>